<dbReference type="EMBL" id="JBHFFA010000007">
    <property type="protein sequence ID" value="KAL2612247.1"/>
    <property type="molecule type" value="Genomic_DNA"/>
</dbReference>
<accession>A0ABD1XTF7</accession>
<gene>
    <name evidence="1" type="ORF">R1flu_023939</name>
</gene>
<dbReference type="Proteomes" id="UP001605036">
    <property type="component" value="Unassembled WGS sequence"/>
</dbReference>
<protein>
    <submittedName>
        <fullName evidence="1">Uncharacterized protein</fullName>
    </submittedName>
</protein>
<evidence type="ECO:0000313" key="2">
    <source>
        <dbReference type="Proteomes" id="UP001605036"/>
    </source>
</evidence>
<evidence type="ECO:0000313" key="1">
    <source>
        <dbReference type="EMBL" id="KAL2612247.1"/>
    </source>
</evidence>
<reference evidence="1 2" key="1">
    <citation type="submission" date="2024-09" db="EMBL/GenBank/DDBJ databases">
        <title>Chromosome-scale assembly of Riccia fluitans.</title>
        <authorList>
            <person name="Paukszto L."/>
            <person name="Sawicki J."/>
            <person name="Karawczyk K."/>
            <person name="Piernik-Szablinska J."/>
            <person name="Szczecinska M."/>
            <person name="Mazdziarz M."/>
        </authorList>
    </citation>
    <scope>NUCLEOTIDE SEQUENCE [LARGE SCALE GENOMIC DNA]</scope>
    <source>
        <strain evidence="1">Rf_01</strain>
        <tissue evidence="1">Aerial parts of the thallus</tissue>
    </source>
</reference>
<organism evidence="1 2">
    <name type="scientific">Riccia fluitans</name>
    <dbReference type="NCBI Taxonomy" id="41844"/>
    <lineage>
        <taxon>Eukaryota</taxon>
        <taxon>Viridiplantae</taxon>
        <taxon>Streptophyta</taxon>
        <taxon>Embryophyta</taxon>
        <taxon>Marchantiophyta</taxon>
        <taxon>Marchantiopsida</taxon>
        <taxon>Marchantiidae</taxon>
        <taxon>Marchantiales</taxon>
        <taxon>Ricciaceae</taxon>
        <taxon>Riccia</taxon>
    </lineage>
</organism>
<sequence>MLECNILRRRSWAEWAAKGETCSKYFFAMLRTKQAMEKMTTLCDEGGQEIKDEDEILGRVHRFYEELYAQPPTTIAESREQARALRFVDHCVTEEGNHRLLKKPEADEV</sequence>
<proteinExistence type="predicted"/>
<name>A0ABD1XTF7_9MARC</name>
<keyword evidence="2" id="KW-1185">Reference proteome</keyword>
<comment type="caution">
    <text evidence="1">The sequence shown here is derived from an EMBL/GenBank/DDBJ whole genome shotgun (WGS) entry which is preliminary data.</text>
</comment>
<dbReference type="AlphaFoldDB" id="A0ABD1XTF7"/>